<evidence type="ECO:0000313" key="3">
    <source>
        <dbReference type="Proteomes" id="UP001418222"/>
    </source>
</evidence>
<evidence type="ECO:0000259" key="1">
    <source>
        <dbReference type="Pfam" id="PF23596"/>
    </source>
</evidence>
<dbReference type="Pfam" id="PF23596">
    <property type="entry name" value="DUF7138"/>
    <property type="match status" value="1"/>
</dbReference>
<comment type="caution">
    <text evidence="2">The sequence shown here is derived from an EMBL/GenBank/DDBJ whole genome shotgun (WGS) entry which is preliminary data.</text>
</comment>
<proteinExistence type="predicted"/>
<dbReference type="AlphaFoldDB" id="A0AAP0AYZ4"/>
<dbReference type="PANTHER" id="PTHR36351:SF1">
    <property type="entry name" value="EMBRYO SAC DEVELOPMENT ARREST 12"/>
    <property type="match status" value="1"/>
</dbReference>
<feature type="domain" description="DUF7138" evidence="1">
    <location>
        <begin position="11"/>
        <end position="96"/>
    </location>
</feature>
<dbReference type="PANTHER" id="PTHR36351">
    <property type="entry name" value="EMBRYO SAC DEVELOPMENT ARREST 12"/>
    <property type="match status" value="1"/>
</dbReference>
<protein>
    <recommendedName>
        <fullName evidence="1">DUF7138 domain-containing protein</fullName>
    </recommendedName>
</protein>
<gene>
    <name evidence="2" type="ORF">KSP39_PZI020901</name>
</gene>
<evidence type="ECO:0000313" key="2">
    <source>
        <dbReference type="EMBL" id="KAK8921043.1"/>
    </source>
</evidence>
<keyword evidence="3" id="KW-1185">Reference proteome</keyword>
<dbReference type="EMBL" id="JBBWWQ010000018">
    <property type="protein sequence ID" value="KAK8921043.1"/>
    <property type="molecule type" value="Genomic_DNA"/>
</dbReference>
<dbReference type="InterPro" id="IPR055562">
    <property type="entry name" value="DUF7138"/>
</dbReference>
<organism evidence="2 3">
    <name type="scientific">Platanthera zijinensis</name>
    <dbReference type="NCBI Taxonomy" id="2320716"/>
    <lineage>
        <taxon>Eukaryota</taxon>
        <taxon>Viridiplantae</taxon>
        <taxon>Streptophyta</taxon>
        <taxon>Embryophyta</taxon>
        <taxon>Tracheophyta</taxon>
        <taxon>Spermatophyta</taxon>
        <taxon>Magnoliopsida</taxon>
        <taxon>Liliopsida</taxon>
        <taxon>Asparagales</taxon>
        <taxon>Orchidaceae</taxon>
        <taxon>Orchidoideae</taxon>
        <taxon>Orchideae</taxon>
        <taxon>Orchidinae</taxon>
        <taxon>Platanthera</taxon>
    </lineage>
</organism>
<accession>A0AAP0AYZ4</accession>
<name>A0AAP0AYZ4_9ASPA</name>
<sequence length="212" mass="23314">MGEFAESAPAASFPVVLFDGEREIEFGSILVHPSLGFRRFQTIISQKIGISVNQISSSLVRRKKARSSPEIARKVPINESSDFSAISRERNCFVLVTLKRPLMRARSRRRRGGDSAYAEEPDQKKAAAVAPKKILKRNPADGSGIGFPFDPAALPEELAARSFVCDLCRAQGMEGRSPAFHWCVYDAVTVGFRSSVGPIQRPLKKHIDDALA</sequence>
<dbReference type="Proteomes" id="UP001418222">
    <property type="component" value="Unassembled WGS sequence"/>
</dbReference>
<reference evidence="2 3" key="1">
    <citation type="journal article" date="2022" name="Nat. Plants">
        <title>Genomes of leafy and leafless Platanthera orchids illuminate the evolution of mycoheterotrophy.</title>
        <authorList>
            <person name="Li M.H."/>
            <person name="Liu K.W."/>
            <person name="Li Z."/>
            <person name="Lu H.C."/>
            <person name="Ye Q.L."/>
            <person name="Zhang D."/>
            <person name="Wang J.Y."/>
            <person name="Li Y.F."/>
            <person name="Zhong Z.M."/>
            <person name="Liu X."/>
            <person name="Yu X."/>
            <person name="Liu D.K."/>
            <person name="Tu X.D."/>
            <person name="Liu B."/>
            <person name="Hao Y."/>
            <person name="Liao X.Y."/>
            <person name="Jiang Y.T."/>
            <person name="Sun W.H."/>
            <person name="Chen J."/>
            <person name="Chen Y.Q."/>
            <person name="Ai Y."/>
            <person name="Zhai J.W."/>
            <person name="Wu S.S."/>
            <person name="Zhou Z."/>
            <person name="Hsiao Y.Y."/>
            <person name="Wu W.L."/>
            <person name="Chen Y.Y."/>
            <person name="Lin Y.F."/>
            <person name="Hsu J.L."/>
            <person name="Li C.Y."/>
            <person name="Wang Z.W."/>
            <person name="Zhao X."/>
            <person name="Zhong W.Y."/>
            <person name="Ma X.K."/>
            <person name="Ma L."/>
            <person name="Huang J."/>
            <person name="Chen G.Z."/>
            <person name="Huang M.Z."/>
            <person name="Huang L."/>
            <person name="Peng D.H."/>
            <person name="Luo Y.B."/>
            <person name="Zou S.Q."/>
            <person name="Chen S.P."/>
            <person name="Lan S."/>
            <person name="Tsai W.C."/>
            <person name="Van de Peer Y."/>
            <person name="Liu Z.J."/>
        </authorList>
    </citation>
    <scope>NUCLEOTIDE SEQUENCE [LARGE SCALE GENOMIC DNA]</scope>
    <source>
        <strain evidence="2">Lor287</strain>
    </source>
</reference>